<dbReference type="HOGENOM" id="CLU_057554_1_0_1"/>
<gene>
    <name evidence="1" type="ORF">BOTBODRAFT_68391</name>
</gene>
<dbReference type="Proteomes" id="UP000027195">
    <property type="component" value="Unassembled WGS sequence"/>
</dbReference>
<dbReference type="SUPFAM" id="SSF56112">
    <property type="entry name" value="Protein kinase-like (PK-like)"/>
    <property type="match status" value="1"/>
</dbReference>
<name>A0A067M5K5_BOTB1</name>
<dbReference type="InParanoid" id="A0A067M5K5"/>
<reference evidence="2" key="1">
    <citation type="journal article" date="2014" name="Proc. Natl. Acad. Sci. U.S.A.">
        <title>Extensive sampling of basidiomycete genomes demonstrates inadequacy of the white-rot/brown-rot paradigm for wood decay fungi.</title>
        <authorList>
            <person name="Riley R."/>
            <person name="Salamov A.A."/>
            <person name="Brown D.W."/>
            <person name="Nagy L.G."/>
            <person name="Floudas D."/>
            <person name="Held B.W."/>
            <person name="Levasseur A."/>
            <person name="Lombard V."/>
            <person name="Morin E."/>
            <person name="Otillar R."/>
            <person name="Lindquist E.A."/>
            <person name="Sun H."/>
            <person name="LaButti K.M."/>
            <person name="Schmutz J."/>
            <person name="Jabbour D."/>
            <person name="Luo H."/>
            <person name="Baker S.E."/>
            <person name="Pisabarro A.G."/>
            <person name="Walton J.D."/>
            <person name="Blanchette R.A."/>
            <person name="Henrissat B."/>
            <person name="Martin F."/>
            <person name="Cullen D."/>
            <person name="Hibbett D.S."/>
            <person name="Grigoriev I.V."/>
        </authorList>
    </citation>
    <scope>NUCLEOTIDE SEQUENCE [LARGE SCALE GENOMIC DNA]</scope>
    <source>
        <strain evidence="2">FD-172 SS1</strain>
    </source>
</reference>
<dbReference type="InterPro" id="IPR011009">
    <property type="entry name" value="Kinase-like_dom_sf"/>
</dbReference>
<evidence type="ECO:0000313" key="1">
    <source>
        <dbReference type="EMBL" id="KDQ10809.1"/>
    </source>
</evidence>
<dbReference type="EMBL" id="KL198064">
    <property type="protein sequence ID" value="KDQ10809.1"/>
    <property type="molecule type" value="Genomic_DNA"/>
</dbReference>
<evidence type="ECO:0000313" key="2">
    <source>
        <dbReference type="Proteomes" id="UP000027195"/>
    </source>
</evidence>
<dbReference type="OrthoDB" id="3250044at2759"/>
<sequence>MPVSDFGFLANDNLPSRDEIVTLCWQVRKDARGIPLCKEPGGPIMAWVKFGADVTIAEALTQGWVAKALDADPEATVRAPRVYDAFMTPTPILPTGHIVMEYVDAPDCKGSDFKVVAKAMEWLIRLKAPSSAPGPVGGGPAVHVFFYDWASYITYNTVEELEDHVNGILALKGDTRRVNFVDESSDGLYLCPCDINSGNFKKCEDGKIIALDFGATCFLPPSFLAFVLVKPGNNFARNVAQYLTCPPSDNVAAMKSASYYLVPYGTSEIGQLTSLSFYPV</sequence>
<evidence type="ECO:0008006" key="3">
    <source>
        <dbReference type="Google" id="ProtNLM"/>
    </source>
</evidence>
<protein>
    <recommendedName>
        <fullName evidence="3">Aminoglycoside phosphotransferase domain-containing protein</fullName>
    </recommendedName>
</protein>
<proteinExistence type="predicted"/>
<accession>A0A067M5K5</accession>
<dbReference type="STRING" id="930990.A0A067M5K5"/>
<organism evidence="1 2">
    <name type="scientific">Botryobasidium botryosum (strain FD-172 SS1)</name>
    <dbReference type="NCBI Taxonomy" id="930990"/>
    <lineage>
        <taxon>Eukaryota</taxon>
        <taxon>Fungi</taxon>
        <taxon>Dikarya</taxon>
        <taxon>Basidiomycota</taxon>
        <taxon>Agaricomycotina</taxon>
        <taxon>Agaricomycetes</taxon>
        <taxon>Cantharellales</taxon>
        <taxon>Botryobasidiaceae</taxon>
        <taxon>Botryobasidium</taxon>
    </lineage>
</organism>
<keyword evidence="2" id="KW-1185">Reference proteome</keyword>
<dbReference type="AlphaFoldDB" id="A0A067M5K5"/>